<evidence type="ECO:0000256" key="1">
    <source>
        <dbReference type="ARBA" id="ARBA00010702"/>
    </source>
</evidence>
<evidence type="ECO:0000256" key="2">
    <source>
        <dbReference type="ARBA" id="ARBA00022801"/>
    </source>
</evidence>
<name>A0A644XFK1_9ZZZZ</name>
<comment type="similarity">
    <text evidence="1">Belongs to the ADP-ribosylglycohydrolase family.</text>
</comment>
<dbReference type="GO" id="GO:0047407">
    <property type="term" value="F:ADP-ribosyl-[dinitrogen reductase] hydrolase activity"/>
    <property type="evidence" value="ECO:0007669"/>
    <property type="project" value="UniProtKB-EC"/>
</dbReference>
<dbReference type="InterPro" id="IPR036705">
    <property type="entry name" value="Ribosyl_crysJ1_sf"/>
</dbReference>
<protein>
    <submittedName>
        <fullName evidence="3">ADP-ribosyl-[dinitrogen reductase] glycohydrolase</fullName>
        <ecNumber evidence="3">3.2.2.24</ecNumber>
    </submittedName>
</protein>
<dbReference type="EMBL" id="VSSQ01002297">
    <property type="protein sequence ID" value="MPM14541.1"/>
    <property type="molecule type" value="Genomic_DNA"/>
</dbReference>
<comment type="caution">
    <text evidence="3">The sequence shown here is derived from an EMBL/GenBank/DDBJ whole genome shotgun (WGS) entry which is preliminary data.</text>
</comment>
<dbReference type="SUPFAM" id="SSF101478">
    <property type="entry name" value="ADP-ribosylglycohydrolase"/>
    <property type="match status" value="1"/>
</dbReference>
<sequence length="315" mass="34487">MTTVYDRALGALLGSFVGDAFGAQTEFKREKDVRKAFPDGIWEMDAASRSVGNSDQITDDSEMVIMMILSILEEGGYSQEAVRKSYRRWRDAGPLDIGVTIYGALEGLQSPTSQANGALMRAVPLGIMGSATSFKKLMHLSDLDCAITHVHPVCRDCNRLFVLALSLAIGKGWDKQAVFDYLLESGPSYVTEKVVIDTLIKAQTELPTDIDGPLKGWVLIAFQLAFYTLLHAPSFEQGMVDVVMHAGDADTNAAIYGALAGAFATTENIPKRWYGQVKLSTCLRRLIDPGRKTLLSLSEEWIPPLLEIGSKQVFS</sequence>
<dbReference type="Pfam" id="PF03747">
    <property type="entry name" value="ADP_ribosyl_GH"/>
    <property type="match status" value="1"/>
</dbReference>
<keyword evidence="2 3" id="KW-0378">Hydrolase</keyword>
<dbReference type="InterPro" id="IPR005502">
    <property type="entry name" value="Ribosyl_crysJ1"/>
</dbReference>
<reference evidence="3" key="1">
    <citation type="submission" date="2019-08" db="EMBL/GenBank/DDBJ databases">
        <authorList>
            <person name="Kucharzyk K."/>
            <person name="Murdoch R.W."/>
            <person name="Higgins S."/>
            <person name="Loffler F."/>
        </authorList>
    </citation>
    <scope>NUCLEOTIDE SEQUENCE</scope>
</reference>
<dbReference type="PANTHER" id="PTHR16222:SF24">
    <property type="entry name" value="ADP-RIBOSYLHYDROLASE ARH3"/>
    <property type="match status" value="1"/>
</dbReference>
<organism evidence="3">
    <name type="scientific">bioreactor metagenome</name>
    <dbReference type="NCBI Taxonomy" id="1076179"/>
    <lineage>
        <taxon>unclassified sequences</taxon>
        <taxon>metagenomes</taxon>
        <taxon>ecological metagenomes</taxon>
    </lineage>
</organism>
<dbReference type="EC" id="3.2.2.24" evidence="3"/>
<dbReference type="PANTHER" id="PTHR16222">
    <property type="entry name" value="ADP-RIBOSYLGLYCOHYDROLASE"/>
    <property type="match status" value="1"/>
</dbReference>
<accession>A0A644XFK1</accession>
<dbReference type="InterPro" id="IPR050792">
    <property type="entry name" value="ADP-ribosylglycohydrolase"/>
</dbReference>
<gene>
    <name evidence="3" type="primary">draG_4</name>
    <name evidence="3" type="ORF">SDC9_60905</name>
</gene>
<keyword evidence="3" id="KW-0326">Glycosidase</keyword>
<dbReference type="Gene3D" id="1.10.4080.10">
    <property type="entry name" value="ADP-ribosylation/Crystallin J1"/>
    <property type="match status" value="1"/>
</dbReference>
<dbReference type="AlphaFoldDB" id="A0A644XFK1"/>
<evidence type="ECO:0000313" key="3">
    <source>
        <dbReference type="EMBL" id="MPM14541.1"/>
    </source>
</evidence>
<proteinExistence type="inferred from homology"/>